<evidence type="ECO:0000313" key="3">
    <source>
        <dbReference type="Proteomes" id="UP000199412"/>
    </source>
</evidence>
<evidence type="ECO:0000313" key="2">
    <source>
        <dbReference type="EMBL" id="SDF08790.1"/>
    </source>
</evidence>
<evidence type="ECO:0000256" key="1">
    <source>
        <dbReference type="SAM" id="MobiDB-lite"/>
    </source>
</evidence>
<name>A0A1G7I7V6_9PROT</name>
<dbReference type="EMBL" id="FNAP01000032">
    <property type="protein sequence ID" value="SDF08790.1"/>
    <property type="molecule type" value="Genomic_DNA"/>
</dbReference>
<organism evidence="2 3">
    <name type="scientific">Rhodospira trueperi</name>
    <dbReference type="NCBI Taxonomy" id="69960"/>
    <lineage>
        <taxon>Bacteria</taxon>
        <taxon>Pseudomonadati</taxon>
        <taxon>Pseudomonadota</taxon>
        <taxon>Alphaproteobacteria</taxon>
        <taxon>Rhodospirillales</taxon>
        <taxon>Rhodospirillaceae</taxon>
        <taxon>Rhodospira</taxon>
    </lineage>
</organism>
<proteinExistence type="predicted"/>
<feature type="region of interest" description="Disordered" evidence="1">
    <location>
        <begin position="1"/>
        <end position="22"/>
    </location>
</feature>
<protein>
    <recommendedName>
        <fullName evidence="4">SprT-like family protein</fullName>
    </recommendedName>
</protein>
<gene>
    <name evidence="2" type="ORF">SAMN05421720_1321</name>
</gene>
<keyword evidence="3" id="KW-1185">Reference proteome</keyword>
<evidence type="ECO:0008006" key="4">
    <source>
        <dbReference type="Google" id="ProtNLM"/>
    </source>
</evidence>
<sequence>MDMTDRHADSPLETPERAVPAPTAETYTALQAAYDHLNRRLFGGTLPNGLVTLHRRPGCPGLYRPAPFERIDGTVADEIALNPVLFDGGTLEGPLAQLAHDMTHLWQRAYGKPGRARYHNREWAAKMKAIGLHPSTTGAPGGKETGERMGQWVIAGGPFARALSDLAETGFAIPWSARVDADAMPVPSARGGRWFKYVCPVCGLIARARHGVTLICADHMVALEPVDDATGSRA</sequence>
<feature type="compositionally biased region" description="Basic and acidic residues" evidence="1">
    <location>
        <begin position="1"/>
        <end position="16"/>
    </location>
</feature>
<dbReference type="RefSeq" id="WP_218128509.1">
    <property type="nucleotide sequence ID" value="NZ_FNAP01000032.1"/>
</dbReference>
<dbReference type="AlphaFoldDB" id="A0A1G7I7V6"/>
<reference evidence="2 3" key="1">
    <citation type="submission" date="2016-10" db="EMBL/GenBank/DDBJ databases">
        <authorList>
            <person name="de Groot N.N."/>
        </authorList>
    </citation>
    <scope>NUCLEOTIDE SEQUENCE [LARGE SCALE GENOMIC DNA]</scope>
    <source>
        <strain evidence="2 3">ATCC 700224</strain>
    </source>
</reference>
<dbReference type="Proteomes" id="UP000199412">
    <property type="component" value="Unassembled WGS sequence"/>
</dbReference>
<accession>A0A1G7I7V6</accession>